<evidence type="ECO:0000313" key="1">
    <source>
        <dbReference type="EMBL" id="GAA0477102.1"/>
    </source>
</evidence>
<dbReference type="Proteomes" id="UP001500909">
    <property type="component" value="Unassembled WGS sequence"/>
</dbReference>
<reference evidence="2" key="1">
    <citation type="journal article" date="2019" name="Int. J. Syst. Evol. Microbiol.">
        <title>The Global Catalogue of Microorganisms (GCM) 10K type strain sequencing project: providing services to taxonomists for standard genome sequencing and annotation.</title>
        <authorList>
            <consortium name="The Broad Institute Genomics Platform"/>
            <consortium name="The Broad Institute Genome Sequencing Center for Infectious Disease"/>
            <person name="Wu L."/>
            <person name="Ma J."/>
        </authorList>
    </citation>
    <scope>NUCLEOTIDE SEQUENCE [LARGE SCALE GENOMIC DNA]</scope>
    <source>
        <strain evidence="2">JCM 4805</strain>
    </source>
</reference>
<accession>A0ABP3KDJ0</accession>
<name>A0ABP3KDJ0_9ACTN</name>
<protein>
    <recommendedName>
        <fullName evidence="3">HEAT repeat domain-containing protein</fullName>
    </recommendedName>
</protein>
<organism evidence="1 2">
    <name type="scientific">Streptomyces olivaceiscleroticus</name>
    <dbReference type="NCBI Taxonomy" id="68245"/>
    <lineage>
        <taxon>Bacteria</taxon>
        <taxon>Bacillati</taxon>
        <taxon>Actinomycetota</taxon>
        <taxon>Actinomycetes</taxon>
        <taxon>Kitasatosporales</taxon>
        <taxon>Streptomycetaceae</taxon>
        <taxon>Streptomyces</taxon>
    </lineage>
</organism>
<evidence type="ECO:0008006" key="3">
    <source>
        <dbReference type="Google" id="ProtNLM"/>
    </source>
</evidence>
<keyword evidence="2" id="KW-1185">Reference proteome</keyword>
<comment type="caution">
    <text evidence="1">The sequence shown here is derived from an EMBL/GenBank/DDBJ whole genome shotgun (WGS) entry which is preliminary data.</text>
</comment>
<gene>
    <name evidence="1" type="ORF">GCM10010361_46980</name>
</gene>
<sequence>MSKIIDDDDLVEKLIHIAGGPGCSRAERRRKVESQFPAVNERIASLMRMLAQRSDWSRFNTLENIAADLSDVPDLDRVLIDVVRSGQGAGYLEDHIEILGELAKPTAVDTIIQVFTEREDSDGPAYWLCLKCIQALGSIGTPPAREFLRSIAEGDHPPRLKWEAAVDLQIEDELGFDEDEMCD</sequence>
<evidence type="ECO:0000313" key="2">
    <source>
        <dbReference type="Proteomes" id="UP001500909"/>
    </source>
</evidence>
<dbReference type="EMBL" id="BAAABY010000033">
    <property type="protein sequence ID" value="GAA0477102.1"/>
    <property type="molecule type" value="Genomic_DNA"/>
</dbReference>
<dbReference type="RefSeq" id="WP_346097121.1">
    <property type="nucleotide sequence ID" value="NZ_BAAABY010000033.1"/>
</dbReference>
<proteinExistence type="predicted"/>